<dbReference type="InterPro" id="IPR001315">
    <property type="entry name" value="CARD"/>
</dbReference>
<dbReference type="Pfam" id="PF00619">
    <property type="entry name" value="CARD"/>
    <property type="match status" value="1"/>
</dbReference>
<dbReference type="InterPro" id="IPR011029">
    <property type="entry name" value="DEATH-like_dom_sf"/>
</dbReference>
<name>A0A3B3XR26_9TELE</name>
<keyword evidence="3" id="KW-1185">Reference proteome</keyword>
<dbReference type="STRING" id="48701.ENSPMEP00000017529"/>
<dbReference type="Ensembl" id="ENSPMET00000026388.1">
    <property type="protein sequence ID" value="ENSPMEP00000017529.1"/>
    <property type="gene ID" value="ENSPMEG00000020359.1"/>
</dbReference>
<reference evidence="2" key="2">
    <citation type="submission" date="2025-09" db="UniProtKB">
        <authorList>
            <consortium name="Ensembl"/>
        </authorList>
    </citation>
    <scope>IDENTIFICATION</scope>
</reference>
<dbReference type="AlphaFoldDB" id="A0A3B3XR26"/>
<dbReference type="PROSITE" id="PS50209">
    <property type="entry name" value="CARD"/>
    <property type="match status" value="1"/>
</dbReference>
<dbReference type="Proteomes" id="UP000261480">
    <property type="component" value="Unplaced"/>
</dbReference>
<dbReference type="SUPFAM" id="SSF47986">
    <property type="entry name" value="DEATH domain"/>
    <property type="match status" value="1"/>
</dbReference>
<dbReference type="GO" id="GO:0042981">
    <property type="term" value="P:regulation of apoptotic process"/>
    <property type="evidence" value="ECO:0007669"/>
    <property type="project" value="InterPro"/>
</dbReference>
<accession>A0A3B3XR26</accession>
<evidence type="ECO:0000313" key="2">
    <source>
        <dbReference type="Ensembl" id="ENSPMEP00000017529.1"/>
    </source>
</evidence>
<protein>
    <recommendedName>
        <fullName evidence="1">CARD domain-containing protein</fullName>
    </recommendedName>
</protein>
<evidence type="ECO:0000313" key="3">
    <source>
        <dbReference type="Proteomes" id="UP000261480"/>
    </source>
</evidence>
<evidence type="ECO:0000259" key="1">
    <source>
        <dbReference type="PROSITE" id="PS50209"/>
    </source>
</evidence>
<sequence>MFLIPGEHFQFVSHHIKETRTRIIDGISEPVLQSLLDKLLEKKVLSDSEREAKIQIKTKTLNFGCSISPKKLKFNTFVNDVKRSLNLSVWFLTQMDFCVRKSI</sequence>
<organism evidence="2 3">
    <name type="scientific">Poecilia mexicana</name>
    <dbReference type="NCBI Taxonomy" id="48701"/>
    <lineage>
        <taxon>Eukaryota</taxon>
        <taxon>Metazoa</taxon>
        <taxon>Chordata</taxon>
        <taxon>Craniata</taxon>
        <taxon>Vertebrata</taxon>
        <taxon>Euteleostomi</taxon>
        <taxon>Actinopterygii</taxon>
        <taxon>Neopterygii</taxon>
        <taxon>Teleostei</taxon>
        <taxon>Neoteleostei</taxon>
        <taxon>Acanthomorphata</taxon>
        <taxon>Ovalentaria</taxon>
        <taxon>Atherinomorphae</taxon>
        <taxon>Cyprinodontiformes</taxon>
        <taxon>Poeciliidae</taxon>
        <taxon>Poeciliinae</taxon>
        <taxon>Poecilia</taxon>
    </lineage>
</organism>
<reference evidence="2" key="1">
    <citation type="submission" date="2025-08" db="UniProtKB">
        <authorList>
            <consortium name="Ensembl"/>
        </authorList>
    </citation>
    <scope>IDENTIFICATION</scope>
</reference>
<proteinExistence type="predicted"/>
<dbReference type="Gene3D" id="1.10.533.10">
    <property type="entry name" value="Death Domain, Fas"/>
    <property type="match status" value="1"/>
</dbReference>
<feature type="domain" description="CARD" evidence="1">
    <location>
        <begin position="16"/>
        <end position="51"/>
    </location>
</feature>